<dbReference type="KEGG" id="kal:KALB_817"/>
<sequence>MRRTVAATLLASAVLAATAAAPAAGAAPSTLTQINATPYALAEGGSFAKYAPRVTALDAKLANAKVADVLADANRTATAGCHGAASFCWDSGDNSTADWYPQGLSGSWDATGGQPKMVLTSWYNKTGDKGVRLTFADYHDPAHVKYRHALLVEPTAADNFGPVKVHAGGIALVGDYLYVVDTAHGLRVFDLRHIWRTAADPGKSKIGKQSDGKYYAYDYRYVVAQVGSYRQGGSGDCDPPPSSLTAPLCFSYIGVDRSISPPSLLTGEYYNGKAGARLVRWSLAADGKLATGKAAAAYQSPHQNLQGAVSYKGEFASSRSQSASKDGVLYDERVGAAATSSSLPPGPEDLSYDPAAKRVWTLTEHPGSRTVLGVALTLG</sequence>
<protein>
    <submittedName>
        <fullName evidence="2">Secreted protein</fullName>
    </submittedName>
</protein>
<evidence type="ECO:0000313" key="2">
    <source>
        <dbReference type="EMBL" id="AHH94191.1"/>
    </source>
</evidence>
<dbReference type="Proteomes" id="UP000019225">
    <property type="component" value="Chromosome"/>
</dbReference>
<accession>W5W0Z5</accession>
<dbReference type="RefSeq" id="WP_025354451.1">
    <property type="nucleotide sequence ID" value="NZ_CP007155.1"/>
</dbReference>
<name>W5W0Z5_9PSEU</name>
<gene>
    <name evidence="2" type="ORF">KALB_817</name>
</gene>
<organism evidence="2 3">
    <name type="scientific">Kutzneria albida DSM 43870</name>
    <dbReference type="NCBI Taxonomy" id="1449976"/>
    <lineage>
        <taxon>Bacteria</taxon>
        <taxon>Bacillati</taxon>
        <taxon>Actinomycetota</taxon>
        <taxon>Actinomycetes</taxon>
        <taxon>Pseudonocardiales</taxon>
        <taxon>Pseudonocardiaceae</taxon>
        <taxon>Kutzneria</taxon>
    </lineage>
</organism>
<reference evidence="2 3" key="1">
    <citation type="journal article" date="2014" name="BMC Genomics">
        <title>Complete genome sequence of producer of the glycopeptide antibiotic Aculeximycin Kutzneria albida DSM 43870T, a representative of minor genus of Pseudonocardiaceae.</title>
        <authorList>
            <person name="Rebets Y."/>
            <person name="Tokovenko B."/>
            <person name="Lushchyk I."/>
            <person name="Ruckert C."/>
            <person name="Zaburannyi N."/>
            <person name="Bechthold A."/>
            <person name="Kalinowski J."/>
            <person name="Luzhetskyy A."/>
        </authorList>
    </citation>
    <scope>NUCLEOTIDE SEQUENCE [LARGE SCALE GENOMIC DNA]</scope>
    <source>
        <strain evidence="2">DSM 43870</strain>
    </source>
</reference>
<keyword evidence="1" id="KW-0732">Signal</keyword>
<feature type="chain" id="PRO_5004872786" evidence="1">
    <location>
        <begin position="27"/>
        <end position="379"/>
    </location>
</feature>
<evidence type="ECO:0000313" key="3">
    <source>
        <dbReference type="Proteomes" id="UP000019225"/>
    </source>
</evidence>
<dbReference type="STRING" id="1449976.KALB_817"/>
<evidence type="ECO:0000256" key="1">
    <source>
        <dbReference type="SAM" id="SignalP"/>
    </source>
</evidence>
<dbReference type="AlphaFoldDB" id="W5W0Z5"/>
<dbReference type="OrthoDB" id="618894at2"/>
<dbReference type="EMBL" id="CP007155">
    <property type="protein sequence ID" value="AHH94191.1"/>
    <property type="molecule type" value="Genomic_DNA"/>
</dbReference>
<dbReference type="HOGENOM" id="CLU_034353_1_1_11"/>
<feature type="signal peptide" evidence="1">
    <location>
        <begin position="1"/>
        <end position="26"/>
    </location>
</feature>
<dbReference type="eggNOG" id="ENOG502ZAMQ">
    <property type="taxonomic scope" value="Bacteria"/>
</dbReference>
<keyword evidence="3" id="KW-1185">Reference proteome</keyword>
<proteinExistence type="predicted"/>